<evidence type="ECO:0000256" key="2">
    <source>
        <dbReference type="SAM" id="Phobius"/>
    </source>
</evidence>
<evidence type="ECO:0000313" key="3">
    <source>
        <dbReference type="Proteomes" id="UP000035681"/>
    </source>
</evidence>
<sequence>MVSLNSVNENNLNNTKKDSPKYDKDNVKKCKKVENNNKGCKLSNKKEKKCGKLSEESNVIKEENGKILFIEFSWMCFDLAVIGQILLSISFIFLGFLYFILGSTFSEVAGLGLLSFYLFLPTLPAYKSLANASTYSGILAFCFIQIGEVFQNMFILTTILYYNDTLEAMTIRRCYLVGVIIIYQLISIIIVTLCPFKKVNKETLKRLFGTSNEKDLTCITGSHHKVV</sequence>
<feature type="transmembrane region" description="Helical" evidence="2">
    <location>
        <begin position="108"/>
        <end position="126"/>
    </location>
</feature>
<dbReference type="WBParaSite" id="TCONS_00000857.p1">
    <property type="protein sequence ID" value="TCONS_00000857.p1"/>
    <property type="gene ID" value="XLOC_000819"/>
</dbReference>
<name>A0A0K0EHL4_STRER</name>
<accession>A0A0K0EHL4</accession>
<feature type="transmembrane region" description="Helical" evidence="2">
    <location>
        <begin position="76"/>
        <end position="102"/>
    </location>
</feature>
<dbReference type="WBParaSite" id="SSTP_0000896900.1">
    <property type="protein sequence ID" value="SSTP_0000896900.1"/>
    <property type="gene ID" value="SSTP_0000896900"/>
</dbReference>
<dbReference type="Proteomes" id="UP000035681">
    <property type="component" value="Unplaced"/>
</dbReference>
<feature type="region of interest" description="Disordered" evidence="1">
    <location>
        <begin position="1"/>
        <end position="24"/>
    </location>
</feature>
<evidence type="ECO:0000256" key="1">
    <source>
        <dbReference type="SAM" id="MobiDB-lite"/>
    </source>
</evidence>
<reference evidence="4" key="1">
    <citation type="submission" date="2015-08" db="UniProtKB">
        <authorList>
            <consortium name="WormBaseParasite"/>
        </authorList>
    </citation>
    <scope>IDENTIFICATION</scope>
</reference>
<dbReference type="AlphaFoldDB" id="A0A0K0EHL4"/>
<feature type="transmembrane region" description="Helical" evidence="2">
    <location>
        <begin position="175"/>
        <end position="196"/>
    </location>
</feature>
<keyword evidence="2" id="KW-0472">Membrane</keyword>
<feature type="compositionally biased region" description="Low complexity" evidence="1">
    <location>
        <begin position="1"/>
        <end position="14"/>
    </location>
</feature>
<keyword evidence="3" id="KW-1185">Reference proteome</keyword>
<keyword evidence="2" id="KW-1133">Transmembrane helix</keyword>
<feature type="compositionally biased region" description="Basic and acidic residues" evidence="1">
    <location>
        <begin position="15"/>
        <end position="24"/>
    </location>
</feature>
<feature type="transmembrane region" description="Helical" evidence="2">
    <location>
        <begin position="138"/>
        <end position="163"/>
    </location>
</feature>
<proteinExistence type="predicted"/>
<protein>
    <submittedName>
        <fullName evidence="4">Transporter</fullName>
    </submittedName>
</protein>
<organism evidence="4">
    <name type="scientific">Strongyloides stercoralis</name>
    <name type="common">Threadworm</name>
    <dbReference type="NCBI Taxonomy" id="6248"/>
    <lineage>
        <taxon>Eukaryota</taxon>
        <taxon>Metazoa</taxon>
        <taxon>Ecdysozoa</taxon>
        <taxon>Nematoda</taxon>
        <taxon>Chromadorea</taxon>
        <taxon>Rhabditida</taxon>
        <taxon>Tylenchina</taxon>
        <taxon>Panagrolaimomorpha</taxon>
        <taxon>Strongyloidoidea</taxon>
        <taxon>Strongyloididae</taxon>
        <taxon>Strongyloides</taxon>
    </lineage>
</organism>
<keyword evidence="2" id="KW-0812">Transmembrane</keyword>
<evidence type="ECO:0000313" key="4">
    <source>
        <dbReference type="WBParaSite" id="SSTP_0000896900.1"/>
    </source>
</evidence>